<sequence length="112" mass="12844">MSTLDWRARLSAADWSLLSDIDLIARSATREQVDNVTDLLMQWALTSPERRGYSDEEAFYAMRAIDAAARARRRELDDKLDCALIAHRWYMDRERIGAGAGPRRASHMDLFA</sequence>
<dbReference type="RefSeq" id="WP_313543675.1">
    <property type="nucleotide sequence ID" value="NZ_CP134880.1"/>
</dbReference>
<dbReference type="Proteomes" id="UP001303408">
    <property type="component" value="Chromosome"/>
</dbReference>
<proteinExistence type="predicted"/>
<gene>
    <name evidence="1" type="ORF">RN607_00790</name>
</gene>
<name>A0AA96JAN9_9MICO</name>
<reference evidence="1" key="1">
    <citation type="submission" date="2023-09" db="EMBL/GenBank/DDBJ databases">
        <title>Demequina sp. a novel bacteria isolated from Capsicum annuum.</title>
        <authorList>
            <person name="Humaira Z."/>
            <person name="Lee J."/>
            <person name="Cho D."/>
        </authorList>
    </citation>
    <scope>NUCLEOTIDE SEQUENCE</scope>
    <source>
        <strain evidence="1">PMTSA13</strain>
    </source>
</reference>
<dbReference type="EMBL" id="CP134880">
    <property type="protein sequence ID" value="WNM27570.1"/>
    <property type="molecule type" value="Genomic_DNA"/>
</dbReference>
<organism evidence="1">
    <name type="scientific">Demequina capsici</name>
    <dbReference type="NCBI Taxonomy" id="3075620"/>
    <lineage>
        <taxon>Bacteria</taxon>
        <taxon>Bacillati</taxon>
        <taxon>Actinomycetota</taxon>
        <taxon>Actinomycetes</taxon>
        <taxon>Micrococcales</taxon>
        <taxon>Demequinaceae</taxon>
        <taxon>Demequina</taxon>
    </lineage>
</organism>
<evidence type="ECO:0000313" key="1">
    <source>
        <dbReference type="EMBL" id="WNM27570.1"/>
    </source>
</evidence>
<accession>A0AA96JAN9</accession>
<dbReference type="AlphaFoldDB" id="A0AA96JAN9"/>
<dbReference type="KEGG" id="dcp:RN607_00790"/>
<protein>
    <submittedName>
        <fullName evidence="1">Uncharacterized protein</fullName>
    </submittedName>
</protein>